<gene>
    <name evidence="1" type="ORF">Bca52824_027320</name>
</gene>
<dbReference type="AlphaFoldDB" id="A0A8X7SJY9"/>
<comment type="caution">
    <text evidence="1">The sequence shown here is derived from an EMBL/GenBank/DDBJ whole genome shotgun (WGS) entry which is preliminary data.</text>
</comment>
<evidence type="ECO:0000313" key="2">
    <source>
        <dbReference type="Proteomes" id="UP000886595"/>
    </source>
</evidence>
<accession>A0A8X7SJY9</accession>
<keyword evidence="2" id="KW-1185">Reference proteome</keyword>
<reference evidence="1 2" key="1">
    <citation type="submission" date="2020-02" db="EMBL/GenBank/DDBJ databases">
        <authorList>
            <person name="Ma Q."/>
            <person name="Huang Y."/>
            <person name="Song X."/>
            <person name="Pei D."/>
        </authorList>
    </citation>
    <scope>NUCLEOTIDE SEQUENCE [LARGE SCALE GENOMIC DNA]</scope>
    <source>
        <strain evidence="1">Sxm20200214</strain>
        <tissue evidence="1">Leaf</tissue>
    </source>
</reference>
<dbReference type="Proteomes" id="UP000886595">
    <property type="component" value="Unassembled WGS sequence"/>
</dbReference>
<name>A0A8X7SJY9_BRACI</name>
<protein>
    <submittedName>
        <fullName evidence="1">Uncharacterized protein</fullName>
    </submittedName>
</protein>
<proteinExistence type="predicted"/>
<organism evidence="1 2">
    <name type="scientific">Brassica carinata</name>
    <name type="common">Ethiopian mustard</name>
    <name type="synonym">Abyssinian cabbage</name>
    <dbReference type="NCBI Taxonomy" id="52824"/>
    <lineage>
        <taxon>Eukaryota</taxon>
        <taxon>Viridiplantae</taxon>
        <taxon>Streptophyta</taxon>
        <taxon>Embryophyta</taxon>
        <taxon>Tracheophyta</taxon>
        <taxon>Spermatophyta</taxon>
        <taxon>Magnoliopsida</taxon>
        <taxon>eudicotyledons</taxon>
        <taxon>Gunneridae</taxon>
        <taxon>Pentapetalae</taxon>
        <taxon>rosids</taxon>
        <taxon>malvids</taxon>
        <taxon>Brassicales</taxon>
        <taxon>Brassicaceae</taxon>
        <taxon>Brassiceae</taxon>
        <taxon>Brassica</taxon>
    </lineage>
</organism>
<evidence type="ECO:0000313" key="1">
    <source>
        <dbReference type="EMBL" id="KAG2307572.1"/>
    </source>
</evidence>
<sequence>MFVTLSTLSSNGSRALLGKTPERWVVLGAGTTVLHLDVIRIEVLVIGYIEFQHNLELDSEKRLYPSMEFRSTSNVTERFSKIPPNDKIYLSDFAEYVYLHSELFFRAPKNHFT</sequence>
<dbReference type="EMBL" id="JAAMPC010000006">
    <property type="protein sequence ID" value="KAG2307572.1"/>
    <property type="molecule type" value="Genomic_DNA"/>
</dbReference>